<evidence type="ECO:0000256" key="8">
    <source>
        <dbReference type="PROSITE-ProRule" id="PRU01360"/>
    </source>
</evidence>
<keyword evidence="3 8" id="KW-1134">Transmembrane beta strand</keyword>
<name>A0A521BYC3_9SPHI</name>
<dbReference type="SUPFAM" id="SSF49464">
    <property type="entry name" value="Carboxypeptidase regulatory domain-like"/>
    <property type="match status" value="1"/>
</dbReference>
<evidence type="ECO:0000256" key="4">
    <source>
        <dbReference type="ARBA" id="ARBA00022692"/>
    </source>
</evidence>
<dbReference type="Pfam" id="PF07715">
    <property type="entry name" value="Plug"/>
    <property type="match status" value="1"/>
</dbReference>
<organism evidence="12 13">
    <name type="scientific">Solitalea koreensis</name>
    <dbReference type="NCBI Taxonomy" id="543615"/>
    <lineage>
        <taxon>Bacteria</taxon>
        <taxon>Pseudomonadati</taxon>
        <taxon>Bacteroidota</taxon>
        <taxon>Sphingobacteriia</taxon>
        <taxon>Sphingobacteriales</taxon>
        <taxon>Sphingobacteriaceae</taxon>
        <taxon>Solitalea</taxon>
    </lineage>
</organism>
<dbReference type="Pfam" id="PF00593">
    <property type="entry name" value="TonB_dep_Rec_b-barrel"/>
    <property type="match status" value="1"/>
</dbReference>
<dbReference type="RefSeq" id="WP_142602274.1">
    <property type="nucleotide sequence ID" value="NZ_FXSZ01000003.1"/>
</dbReference>
<evidence type="ECO:0000256" key="2">
    <source>
        <dbReference type="ARBA" id="ARBA00022448"/>
    </source>
</evidence>
<dbReference type="Gene3D" id="2.60.40.1120">
    <property type="entry name" value="Carboxypeptidase-like, regulatory domain"/>
    <property type="match status" value="1"/>
</dbReference>
<evidence type="ECO:0000256" key="6">
    <source>
        <dbReference type="ARBA" id="ARBA00023136"/>
    </source>
</evidence>
<dbReference type="SUPFAM" id="SSF56935">
    <property type="entry name" value="Porins"/>
    <property type="match status" value="1"/>
</dbReference>
<proteinExistence type="inferred from homology"/>
<dbReference type="InterPro" id="IPR036942">
    <property type="entry name" value="Beta-barrel_TonB_sf"/>
</dbReference>
<evidence type="ECO:0000313" key="12">
    <source>
        <dbReference type="EMBL" id="SMO52202.1"/>
    </source>
</evidence>
<dbReference type="InterPro" id="IPR000531">
    <property type="entry name" value="Beta-barrel_TonB"/>
</dbReference>
<dbReference type="InterPro" id="IPR037066">
    <property type="entry name" value="Plug_dom_sf"/>
</dbReference>
<dbReference type="OrthoDB" id="9768177at2"/>
<dbReference type="GO" id="GO:0009279">
    <property type="term" value="C:cell outer membrane"/>
    <property type="evidence" value="ECO:0007669"/>
    <property type="project" value="UniProtKB-SubCell"/>
</dbReference>
<keyword evidence="2 8" id="KW-0813">Transport</keyword>
<dbReference type="EMBL" id="FXSZ01000003">
    <property type="protein sequence ID" value="SMO52202.1"/>
    <property type="molecule type" value="Genomic_DNA"/>
</dbReference>
<dbReference type="InterPro" id="IPR023997">
    <property type="entry name" value="TonB-dep_OMP_SusC/RagA_CS"/>
</dbReference>
<comment type="subcellular location">
    <subcellularLocation>
        <location evidence="1 8">Cell outer membrane</location>
        <topology evidence="1 8">Multi-pass membrane protein</topology>
    </subcellularLocation>
</comment>
<dbReference type="AlphaFoldDB" id="A0A521BYC3"/>
<evidence type="ECO:0000256" key="7">
    <source>
        <dbReference type="ARBA" id="ARBA00023237"/>
    </source>
</evidence>
<dbReference type="Pfam" id="PF13715">
    <property type="entry name" value="CarbopepD_reg_2"/>
    <property type="match status" value="1"/>
</dbReference>
<dbReference type="InterPro" id="IPR023996">
    <property type="entry name" value="TonB-dep_OMP_SusC/RagA"/>
</dbReference>
<evidence type="ECO:0000259" key="10">
    <source>
        <dbReference type="Pfam" id="PF00593"/>
    </source>
</evidence>
<dbReference type="Gene3D" id="2.170.130.10">
    <property type="entry name" value="TonB-dependent receptor, plug domain"/>
    <property type="match status" value="1"/>
</dbReference>
<keyword evidence="6 8" id="KW-0472">Membrane</keyword>
<evidence type="ECO:0000313" key="13">
    <source>
        <dbReference type="Proteomes" id="UP000315971"/>
    </source>
</evidence>
<dbReference type="PROSITE" id="PS52016">
    <property type="entry name" value="TONB_DEPENDENT_REC_3"/>
    <property type="match status" value="1"/>
</dbReference>
<dbReference type="Gene3D" id="2.40.170.20">
    <property type="entry name" value="TonB-dependent receptor, beta-barrel domain"/>
    <property type="match status" value="1"/>
</dbReference>
<dbReference type="InterPro" id="IPR008969">
    <property type="entry name" value="CarboxyPept-like_regulatory"/>
</dbReference>
<keyword evidence="7 8" id="KW-0998">Cell outer membrane</keyword>
<dbReference type="InterPro" id="IPR012910">
    <property type="entry name" value="Plug_dom"/>
</dbReference>
<dbReference type="InterPro" id="IPR039426">
    <property type="entry name" value="TonB-dep_rcpt-like"/>
</dbReference>
<dbReference type="Proteomes" id="UP000315971">
    <property type="component" value="Unassembled WGS sequence"/>
</dbReference>
<evidence type="ECO:0000256" key="3">
    <source>
        <dbReference type="ARBA" id="ARBA00022452"/>
    </source>
</evidence>
<evidence type="ECO:0000256" key="9">
    <source>
        <dbReference type="RuleBase" id="RU003357"/>
    </source>
</evidence>
<keyword evidence="13" id="KW-1185">Reference proteome</keyword>
<feature type="domain" description="TonB-dependent receptor plug" evidence="11">
    <location>
        <begin position="118"/>
        <end position="223"/>
    </location>
</feature>
<protein>
    <submittedName>
        <fullName evidence="12">TonB-linked outer membrane protein, SusC/RagA family</fullName>
    </submittedName>
</protein>
<feature type="domain" description="TonB-dependent receptor-like beta-barrel" evidence="10">
    <location>
        <begin position="453"/>
        <end position="900"/>
    </location>
</feature>
<dbReference type="NCBIfam" id="TIGR04056">
    <property type="entry name" value="OMP_RagA_SusC"/>
    <property type="match status" value="1"/>
</dbReference>
<evidence type="ECO:0000256" key="5">
    <source>
        <dbReference type="ARBA" id="ARBA00023077"/>
    </source>
</evidence>
<evidence type="ECO:0000259" key="11">
    <source>
        <dbReference type="Pfam" id="PF07715"/>
    </source>
</evidence>
<sequence length="1012" mass="110075">MTRTLQLVTTIVVLFFSVVAYGQENTVRTMSGTVQDEKGIPLPGITIIEKGTSNSTATNEQGAFTIKVKPNATLVFKSIGFISREITPDTRKVLMVTMKEDVHQLADVVVVGYGTQKKQAITGAVVTADLKTYDKVPVNNIMETLKGTVAGLNVGEANKAGSAPGFSIRGTSTFGNGAPLLVLDGTIFNGSIADLAPADIESVTVLKDASAAAVYGSRSGNGVILIESKKGSSVNGKPSFNFSTSYGTVGELNRLKVYDAQGYMQRLNDILNDAGTVVPTELTSNYLQTIEKANYNATPDHQPTLADPYSLFRQAGSNAKTSLSVSQKTDKMSYYLSGTMTDQKGVIVNDKFKQYSLRLNLESKVTDWLTTGIKSYYSYRDYPDARVYGNAGNNGSSSYLISPYANVYNADGSYNLNPQTTTSFVNPFLMIPTQAYSRSNNLNAILYGTVKVPWVEGLTYTATYSKTNNTGESGSFYNKLTNDGMAVNGKGSDSYSRGNATLLDHMVKYNRTIAGLHNIDLTLLYSDQKNTSIGQSLAAQGFDNDQLGYNRLQAGATQSVSTSASQSEQLGQMARLTYNYNQKYSVTGTFRRDGYSAFAANHKYGNFGSVGANWTISNENFMKNVSFINSLALRGSYGSNGNQTITPYQTLPKIGNNYYYYQGDAGYTYTQGINNLGNDDLLWESTVGFNGGIDFSVLNNRISGSVDAYLTKTHNLAFPLILPQSSGFSQITANAGEIRNKGIELNLNTVNIQKDKFNWTSNVAFSLNRNKFQHLLGDRNGDGVEDDIVSSNQFIGKSMSTVYGYKVIGMWQQADKDNGTIMAGFQPGTYKLLDVNGDGKITSDADRVFLGDSNPNFRWSLTNTFSYSNFSLLVYLNSNWGGNGYFINGSNTPQSDPYAANGAMNHPVYDYWTPANPNAEFPRPSFATKAAATAPKYYDRSFVQLQKIAFGYDASKYFKKYGVNGVNLSVSADNLGTYAPHWIGLDAATASGLTTSSIPSLRTLTMNLNLNF</sequence>
<accession>A0A521BYC3</accession>
<evidence type="ECO:0000256" key="1">
    <source>
        <dbReference type="ARBA" id="ARBA00004571"/>
    </source>
</evidence>
<comment type="similarity">
    <text evidence="8 9">Belongs to the TonB-dependent receptor family.</text>
</comment>
<dbReference type="NCBIfam" id="TIGR04057">
    <property type="entry name" value="SusC_RagA_signa"/>
    <property type="match status" value="1"/>
</dbReference>
<keyword evidence="5 9" id="KW-0798">TonB box</keyword>
<reference evidence="12 13" key="1">
    <citation type="submission" date="2017-05" db="EMBL/GenBank/DDBJ databases">
        <authorList>
            <person name="Varghese N."/>
            <person name="Submissions S."/>
        </authorList>
    </citation>
    <scope>NUCLEOTIDE SEQUENCE [LARGE SCALE GENOMIC DNA]</scope>
    <source>
        <strain evidence="12 13">DSM 21342</strain>
    </source>
</reference>
<gene>
    <name evidence="12" type="ORF">SAMN06265350_10339</name>
</gene>
<keyword evidence="4 8" id="KW-0812">Transmembrane</keyword>